<evidence type="ECO:0000313" key="3">
    <source>
        <dbReference type="Proteomes" id="UP000440578"/>
    </source>
</evidence>
<dbReference type="AlphaFoldDB" id="A0A6A4VGS7"/>
<feature type="region of interest" description="Disordered" evidence="1">
    <location>
        <begin position="190"/>
        <end position="240"/>
    </location>
</feature>
<feature type="compositionally biased region" description="Low complexity" evidence="1">
    <location>
        <begin position="212"/>
        <end position="224"/>
    </location>
</feature>
<name>A0A6A4VGS7_AMPAM</name>
<organism evidence="2 3">
    <name type="scientific">Amphibalanus amphitrite</name>
    <name type="common">Striped barnacle</name>
    <name type="synonym">Balanus amphitrite</name>
    <dbReference type="NCBI Taxonomy" id="1232801"/>
    <lineage>
        <taxon>Eukaryota</taxon>
        <taxon>Metazoa</taxon>
        <taxon>Ecdysozoa</taxon>
        <taxon>Arthropoda</taxon>
        <taxon>Crustacea</taxon>
        <taxon>Multicrustacea</taxon>
        <taxon>Cirripedia</taxon>
        <taxon>Thoracica</taxon>
        <taxon>Thoracicalcarea</taxon>
        <taxon>Balanomorpha</taxon>
        <taxon>Balanoidea</taxon>
        <taxon>Balanidae</taxon>
        <taxon>Amphibalaninae</taxon>
        <taxon>Amphibalanus</taxon>
    </lineage>
</organism>
<sequence>MNELTPEEMRRRRLARLAPSAPPAAAAGESVPDPPAGTDPETGQVPASSAPAAPEVGGVSQMELDAAPPTVAPVSADTLIVGPQKGRAGGPLTGLEELPAALDPMETDQLEESATKRLRPSEPSPHQPASDPVLPTLCRVLCVAPADGPRPDGAPHQVTVPADQLTVGSTEDWVDQVLMEVLVDISMASAPLPSPVPDQKRPDYIPTPPAAASPSPSGPAAKTADTSTGDRPEQGAAAETQSSVQFSLLLYLTECVARGEEEIRRAPRVSTHCTSSSVFLCRQRVGRDSTSP</sequence>
<feature type="region of interest" description="Disordered" evidence="1">
    <location>
        <begin position="104"/>
        <end position="133"/>
    </location>
</feature>
<protein>
    <submittedName>
        <fullName evidence="2">Uncharacterized protein</fullName>
    </submittedName>
</protein>
<accession>A0A6A4VGS7</accession>
<reference evidence="2 3" key="1">
    <citation type="submission" date="2019-07" db="EMBL/GenBank/DDBJ databases">
        <title>Draft genome assembly of a fouling barnacle, Amphibalanus amphitrite (Darwin, 1854): The first reference genome for Thecostraca.</title>
        <authorList>
            <person name="Kim W."/>
        </authorList>
    </citation>
    <scope>NUCLEOTIDE SEQUENCE [LARGE SCALE GENOMIC DNA]</scope>
    <source>
        <strain evidence="2">SNU_AA5</strain>
        <tissue evidence="2">Soma without cirri and trophi</tissue>
    </source>
</reference>
<evidence type="ECO:0000313" key="2">
    <source>
        <dbReference type="EMBL" id="KAF0292753.1"/>
    </source>
</evidence>
<gene>
    <name evidence="2" type="ORF">FJT64_000140</name>
</gene>
<dbReference type="OrthoDB" id="20295at2759"/>
<dbReference type="Proteomes" id="UP000440578">
    <property type="component" value="Unassembled WGS sequence"/>
</dbReference>
<keyword evidence="3" id="KW-1185">Reference proteome</keyword>
<feature type="region of interest" description="Disordered" evidence="1">
    <location>
        <begin position="1"/>
        <end position="70"/>
    </location>
</feature>
<proteinExistence type="predicted"/>
<feature type="compositionally biased region" description="Low complexity" evidence="1">
    <location>
        <begin position="16"/>
        <end position="27"/>
    </location>
</feature>
<evidence type="ECO:0000256" key="1">
    <source>
        <dbReference type="SAM" id="MobiDB-lite"/>
    </source>
</evidence>
<dbReference type="EMBL" id="VIIS01001797">
    <property type="protein sequence ID" value="KAF0292753.1"/>
    <property type="molecule type" value="Genomic_DNA"/>
</dbReference>
<comment type="caution">
    <text evidence="2">The sequence shown here is derived from an EMBL/GenBank/DDBJ whole genome shotgun (WGS) entry which is preliminary data.</text>
</comment>